<evidence type="ECO:0000313" key="19">
    <source>
        <dbReference type="EMBL" id="CAD7225465.1"/>
    </source>
</evidence>
<keyword evidence="8" id="KW-0805">Transcription regulation</keyword>
<evidence type="ECO:0000256" key="13">
    <source>
        <dbReference type="ARBA" id="ARBA00035628"/>
    </source>
</evidence>
<dbReference type="InterPro" id="IPR026229">
    <property type="entry name" value="VOPP1"/>
</dbReference>
<feature type="transmembrane region" description="Helical" evidence="18">
    <location>
        <begin position="70"/>
        <end position="90"/>
    </location>
</feature>
<dbReference type="OrthoDB" id="6415936at2759"/>
<keyword evidence="5" id="KW-0732">Signal</keyword>
<evidence type="ECO:0000256" key="10">
    <source>
        <dbReference type="ARBA" id="ARBA00023163"/>
    </source>
</evidence>
<evidence type="ECO:0000256" key="1">
    <source>
        <dbReference type="ARBA" id="ARBA00004156"/>
    </source>
</evidence>
<evidence type="ECO:0000256" key="8">
    <source>
        <dbReference type="ARBA" id="ARBA00023015"/>
    </source>
</evidence>
<evidence type="ECO:0000256" key="18">
    <source>
        <dbReference type="SAM" id="Phobius"/>
    </source>
</evidence>
<feature type="region of interest" description="Disordered" evidence="17">
    <location>
        <begin position="208"/>
        <end position="283"/>
    </location>
</feature>
<feature type="region of interest" description="Disordered" evidence="17">
    <location>
        <begin position="119"/>
        <end position="147"/>
    </location>
</feature>
<sequence length="283" mass="30970">MKTCQGFLENLHKYILLLAATTFSQLIGCDASYCVHVENGEIFRFYCDGFHRCCGRGCCVSPAFSMYRLWYFWIFFFMTLALCSGGGWWYRGRTRAMGLGRGASPYGWFARGISPSNHEERRRCRRRQSSGGAVDTSDSTPPSSSGNVILTPHGWWWTKDSMMPVGPAVAPPPPYSATIQGIYAGVPHPRPSTPPPAYSEAIVNNNLGRDNSSFEVDNSQSNSQNHNATTLTGSDATGSSLDEHSQPVIAPVPLSTARLPPINQKTNDNSEQQNQGSSSASNV</sequence>
<evidence type="ECO:0000256" key="15">
    <source>
        <dbReference type="ARBA" id="ARBA00035715"/>
    </source>
</evidence>
<comment type="similarity">
    <text evidence="3">Belongs to the VOPP1/ECOP family.</text>
</comment>
<evidence type="ECO:0000256" key="16">
    <source>
        <dbReference type="ARBA" id="ARBA00046288"/>
    </source>
</evidence>
<evidence type="ECO:0000256" key="4">
    <source>
        <dbReference type="ARBA" id="ARBA00022692"/>
    </source>
</evidence>
<dbReference type="PANTHER" id="PTHR14971:SF2">
    <property type="entry name" value="VESICULAR, OVEREXPRESSED IN CANCER, PROSURVIVAL PROTEIN 1"/>
    <property type="match status" value="1"/>
</dbReference>
<evidence type="ECO:0000256" key="3">
    <source>
        <dbReference type="ARBA" id="ARBA00006655"/>
    </source>
</evidence>
<feature type="compositionally biased region" description="Low complexity" evidence="17">
    <location>
        <begin position="135"/>
        <end position="145"/>
    </location>
</feature>
<keyword evidence="10" id="KW-0804">Transcription</keyword>
<evidence type="ECO:0000256" key="5">
    <source>
        <dbReference type="ARBA" id="ARBA00022729"/>
    </source>
</evidence>
<keyword evidence="6" id="KW-0967">Endosome</keyword>
<dbReference type="GO" id="GO:0005765">
    <property type="term" value="C:lysosomal membrane"/>
    <property type="evidence" value="ECO:0007669"/>
    <property type="project" value="UniProtKB-SubCell"/>
</dbReference>
<keyword evidence="9 18" id="KW-0472">Membrane</keyword>
<evidence type="ECO:0000256" key="7">
    <source>
        <dbReference type="ARBA" id="ARBA00022989"/>
    </source>
</evidence>
<dbReference type="AlphaFoldDB" id="A0A7R8W9T5"/>
<evidence type="ECO:0000256" key="17">
    <source>
        <dbReference type="SAM" id="MobiDB-lite"/>
    </source>
</evidence>
<name>A0A7R8W9T5_9CRUS</name>
<evidence type="ECO:0000256" key="6">
    <source>
        <dbReference type="ARBA" id="ARBA00022753"/>
    </source>
</evidence>
<dbReference type="GO" id="GO:0031902">
    <property type="term" value="C:late endosome membrane"/>
    <property type="evidence" value="ECO:0007669"/>
    <property type="project" value="UniProtKB-SubCell"/>
</dbReference>
<evidence type="ECO:0000256" key="2">
    <source>
        <dbReference type="ARBA" id="ARBA00004656"/>
    </source>
</evidence>
<proteinExistence type="inferred from homology"/>
<dbReference type="EMBL" id="OB660579">
    <property type="protein sequence ID" value="CAD7225465.1"/>
    <property type="molecule type" value="Genomic_DNA"/>
</dbReference>
<accession>A0A7R8W9T5</accession>
<gene>
    <name evidence="19" type="ORF">CTOB1V02_LOCUS3405</name>
</gene>
<keyword evidence="11" id="KW-0458">Lysosome</keyword>
<reference evidence="19" key="1">
    <citation type="submission" date="2020-11" db="EMBL/GenBank/DDBJ databases">
        <authorList>
            <person name="Tran Van P."/>
        </authorList>
    </citation>
    <scope>NUCLEOTIDE SEQUENCE</scope>
</reference>
<keyword evidence="7 18" id="KW-1133">Transmembrane helix</keyword>
<evidence type="ECO:0000256" key="14">
    <source>
        <dbReference type="ARBA" id="ARBA00035708"/>
    </source>
</evidence>
<feature type="compositionally biased region" description="Polar residues" evidence="17">
    <location>
        <begin position="208"/>
        <end position="240"/>
    </location>
</feature>
<evidence type="ECO:0000256" key="9">
    <source>
        <dbReference type="ARBA" id="ARBA00023136"/>
    </source>
</evidence>
<protein>
    <recommendedName>
        <fullName evidence="14">WW domain binding protein VOPP1</fullName>
    </recommendedName>
    <alternativeName>
        <fullName evidence="15">Vesicular, overexpressed in cancer, prosurvival protein 1</fullName>
    </alternativeName>
</protein>
<dbReference type="PANTHER" id="PTHR14971">
    <property type="entry name" value="VESICULAR, OVEREXPRESSED IN CANCER, PROSURVIVAL PROTEIN 1"/>
    <property type="match status" value="1"/>
</dbReference>
<keyword evidence="4 18" id="KW-0812">Transmembrane</keyword>
<organism evidence="19">
    <name type="scientific">Cyprideis torosa</name>
    <dbReference type="NCBI Taxonomy" id="163714"/>
    <lineage>
        <taxon>Eukaryota</taxon>
        <taxon>Metazoa</taxon>
        <taxon>Ecdysozoa</taxon>
        <taxon>Arthropoda</taxon>
        <taxon>Crustacea</taxon>
        <taxon>Oligostraca</taxon>
        <taxon>Ostracoda</taxon>
        <taxon>Podocopa</taxon>
        <taxon>Podocopida</taxon>
        <taxon>Cytherocopina</taxon>
        <taxon>Cytheroidea</taxon>
        <taxon>Cytherideidae</taxon>
        <taxon>Cyprideis</taxon>
    </lineage>
</organism>
<feature type="compositionally biased region" description="Polar residues" evidence="17">
    <location>
        <begin position="263"/>
        <end position="283"/>
    </location>
</feature>
<keyword evidence="12" id="KW-0968">Cytoplasmic vesicle</keyword>
<comment type="subcellular location">
    <subcellularLocation>
        <location evidence="1">Cytoplasmic vesicle membrane</location>
    </subcellularLocation>
    <subcellularLocation>
        <location evidence="16">Endomembrane system</location>
        <topology evidence="16">Single-pass type I membrane protein</topology>
    </subcellularLocation>
    <subcellularLocation>
        <location evidence="13">Late endosome membrane</location>
        <topology evidence="13">Single-pass membrane protein</topology>
    </subcellularLocation>
    <subcellularLocation>
        <location evidence="2">Lysosome membrane</location>
    </subcellularLocation>
</comment>
<evidence type="ECO:0000256" key="12">
    <source>
        <dbReference type="ARBA" id="ARBA00023329"/>
    </source>
</evidence>
<evidence type="ECO:0000256" key="11">
    <source>
        <dbReference type="ARBA" id="ARBA00023228"/>
    </source>
</evidence>